<dbReference type="Proteomes" id="UP001281147">
    <property type="component" value="Unassembled WGS sequence"/>
</dbReference>
<gene>
    <name evidence="1" type="ORF">LTR37_013002</name>
</gene>
<dbReference type="EMBL" id="JAUTXU010000124">
    <property type="protein sequence ID" value="KAK3706008.1"/>
    <property type="molecule type" value="Genomic_DNA"/>
</dbReference>
<evidence type="ECO:0000313" key="2">
    <source>
        <dbReference type="Proteomes" id="UP001281147"/>
    </source>
</evidence>
<organism evidence="1 2">
    <name type="scientific">Vermiconidia calcicola</name>
    <dbReference type="NCBI Taxonomy" id="1690605"/>
    <lineage>
        <taxon>Eukaryota</taxon>
        <taxon>Fungi</taxon>
        <taxon>Dikarya</taxon>
        <taxon>Ascomycota</taxon>
        <taxon>Pezizomycotina</taxon>
        <taxon>Dothideomycetes</taxon>
        <taxon>Dothideomycetidae</taxon>
        <taxon>Mycosphaerellales</taxon>
        <taxon>Extremaceae</taxon>
        <taxon>Vermiconidia</taxon>
    </lineage>
</organism>
<protein>
    <submittedName>
        <fullName evidence="1">Uncharacterized protein</fullName>
    </submittedName>
</protein>
<keyword evidence="2" id="KW-1185">Reference proteome</keyword>
<reference evidence="1" key="1">
    <citation type="submission" date="2023-07" db="EMBL/GenBank/DDBJ databases">
        <title>Black Yeasts Isolated from many extreme environments.</title>
        <authorList>
            <person name="Coleine C."/>
            <person name="Stajich J.E."/>
            <person name="Selbmann L."/>
        </authorList>
    </citation>
    <scope>NUCLEOTIDE SEQUENCE</scope>
    <source>
        <strain evidence="1">CCFEE 5714</strain>
    </source>
</reference>
<comment type="caution">
    <text evidence="1">The sequence shown here is derived from an EMBL/GenBank/DDBJ whole genome shotgun (WGS) entry which is preliminary data.</text>
</comment>
<proteinExistence type="predicted"/>
<accession>A0ACC3MYV0</accession>
<name>A0ACC3MYV0_9PEZI</name>
<sequence>MANVIRTRDVPSTQPVIVRDVRSLHGFVEMGPNYVRELSVQPIIARDPSSTHGYIAMGPNYVVRLPDEALSAQDISATQDSMDVLSSSFKELAVETLPTRDEFLLSLEETALDHVGEEPCAICLEAFHSWDDEKKRLRHLPVLTECGHVFGLPCIEMWTRASKTCPMCREVLFEKKVEPEPEPEEEPEEEPEPESAAWDPEEEFNPLSVFFYIINPSVTPPNAPWIPRANIRIQLRDSYNLDFLHQFSDPFGPHNGHRTLEQNVARGITSRRAQDYSTYRPIEVVCNDYAPYEQNRIRLTSPSDLNTPWPAWLSRHVIPFGFCDALQDFHFDLMTQDLRRRGGMTVVSHPLGKAIVDIMASRLEHYEGRDDFTPSSLLDDLFKTLHWTRTCSHMVYEDFGILPAGYEEFVKDVIKIIVFKFVGGDATIVENENAEGDAGAEGSAEWPLGELKVR</sequence>
<evidence type="ECO:0000313" key="1">
    <source>
        <dbReference type="EMBL" id="KAK3706008.1"/>
    </source>
</evidence>